<dbReference type="PANTHER" id="PTHR11269">
    <property type="entry name" value="PERIOD CIRCADIAN PROTEIN"/>
    <property type="match status" value="1"/>
</dbReference>
<keyword evidence="2" id="KW-0597">Phosphoprotein</keyword>
<name>G1ERQ0_9NEOP</name>
<protein>
    <recommendedName>
        <fullName evidence="6">Period circadian protein</fullName>
    </recommendedName>
</protein>
<feature type="non-terminal residue" evidence="8">
    <location>
        <position position="248"/>
    </location>
</feature>
<dbReference type="PROSITE" id="PS50112">
    <property type="entry name" value="PAS"/>
    <property type="match status" value="1"/>
</dbReference>
<keyword evidence="5" id="KW-0539">Nucleus</keyword>
<dbReference type="EMBL" id="JN125193">
    <property type="protein sequence ID" value="AEM24324.1"/>
    <property type="molecule type" value="mRNA"/>
</dbReference>
<dbReference type="GO" id="GO:0043153">
    <property type="term" value="P:entrainment of circadian clock by photoperiod"/>
    <property type="evidence" value="ECO:0007669"/>
    <property type="project" value="TreeGrafter"/>
</dbReference>
<evidence type="ECO:0000313" key="8">
    <source>
        <dbReference type="EMBL" id="AEM24324.1"/>
    </source>
</evidence>
<dbReference type="AlphaFoldDB" id="G1ERQ0"/>
<proteinExistence type="evidence at transcript level"/>
<dbReference type="PANTHER" id="PTHR11269:SF16">
    <property type="entry name" value="PERIOD CIRCADIAN PROTEIN"/>
    <property type="match status" value="1"/>
</dbReference>
<evidence type="ECO:0000256" key="3">
    <source>
        <dbReference type="ARBA" id="ARBA00022737"/>
    </source>
</evidence>
<keyword evidence="3" id="KW-0677">Repeat</keyword>
<dbReference type="InterPro" id="IPR035965">
    <property type="entry name" value="PAS-like_dom_sf"/>
</dbReference>
<reference evidence="8" key="1">
    <citation type="journal article" date="2011" name="BMC Evol. Biol.">
        <title>Increased gene sampling strengthens support for higher-level groups within leaf-mining moths and relatives (Lepidoptera: Gracillariidae).</title>
        <authorList>
            <person name="Kawahara A.Y."/>
            <person name="Ohshima I."/>
            <person name="Kawakita A."/>
            <person name="Regier J.C."/>
            <person name="Mitter C."/>
            <person name="Cummings M.P."/>
            <person name="Davis D.R."/>
            <person name="Wagner D.L."/>
            <person name="De Prins J."/>
            <person name="Lopez-Vaamonde C."/>
        </authorList>
    </citation>
    <scope>NUCLEOTIDE SEQUENCE</scope>
</reference>
<organism evidence="8">
    <name type="scientific">Eumetriochroa hederae</name>
    <dbReference type="NCBI Taxonomy" id="797004"/>
    <lineage>
        <taxon>Eukaryota</taxon>
        <taxon>Metazoa</taxon>
        <taxon>Ecdysozoa</taxon>
        <taxon>Arthropoda</taxon>
        <taxon>Hexapoda</taxon>
        <taxon>Insecta</taxon>
        <taxon>Pterygota</taxon>
        <taxon>Neoptera</taxon>
        <taxon>Endopterygota</taxon>
        <taxon>Lepidoptera</taxon>
        <taxon>Glossata</taxon>
        <taxon>Ditrysia</taxon>
        <taxon>Tineoidea</taxon>
        <taxon>Gracillariidae</taxon>
        <taxon>Eumetriochroa</taxon>
    </lineage>
</organism>
<evidence type="ECO:0000256" key="6">
    <source>
        <dbReference type="ARBA" id="ARBA00040849"/>
    </source>
</evidence>
<dbReference type="GO" id="GO:0005737">
    <property type="term" value="C:cytoplasm"/>
    <property type="evidence" value="ECO:0007669"/>
    <property type="project" value="TreeGrafter"/>
</dbReference>
<dbReference type="GO" id="GO:0032922">
    <property type="term" value="P:circadian regulation of gene expression"/>
    <property type="evidence" value="ECO:0007669"/>
    <property type="project" value="TreeGrafter"/>
</dbReference>
<comment type="subcellular location">
    <subcellularLocation>
        <location evidence="1">Nucleus</location>
    </subcellularLocation>
</comment>
<dbReference type="InterPro" id="IPR000014">
    <property type="entry name" value="PAS"/>
</dbReference>
<dbReference type="InterPro" id="IPR050760">
    <property type="entry name" value="Period_circadian_regulator"/>
</dbReference>
<dbReference type="Gene3D" id="3.30.450.20">
    <property type="entry name" value="PAS domain"/>
    <property type="match status" value="2"/>
</dbReference>
<dbReference type="GO" id="GO:0000976">
    <property type="term" value="F:transcription cis-regulatory region binding"/>
    <property type="evidence" value="ECO:0007669"/>
    <property type="project" value="TreeGrafter"/>
</dbReference>
<evidence type="ECO:0000256" key="5">
    <source>
        <dbReference type="ARBA" id="ARBA00023242"/>
    </source>
</evidence>
<keyword evidence="4" id="KW-0090">Biological rhythms</keyword>
<dbReference type="GO" id="GO:0000122">
    <property type="term" value="P:negative regulation of transcription by RNA polymerase II"/>
    <property type="evidence" value="ECO:0007669"/>
    <property type="project" value="TreeGrafter"/>
</dbReference>
<evidence type="ECO:0000256" key="1">
    <source>
        <dbReference type="ARBA" id="ARBA00004123"/>
    </source>
</evidence>
<evidence type="ECO:0000256" key="4">
    <source>
        <dbReference type="ARBA" id="ARBA00023108"/>
    </source>
</evidence>
<dbReference type="GO" id="GO:0005634">
    <property type="term" value="C:nucleus"/>
    <property type="evidence" value="ECO:0007669"/>
    <property type="project" value="UniProtKB-SubCell"/>
</dbReference>
<dbReference type="Pfam" id="PF14598">
    <property type="entry name" value="PAS_11"/>
    <property type="match status" value="1"/>
</dbReference>
<dbReference type="SUPFAM" id="SSF55785">
    <property type="entry name" value="PYP-like sensor domain (PAS domain)"/>
    <property type="match status" value="1"/>
</dbReference>
<accession>G1ERQ0</accession>
<feature type="non-terminal residue" evidence="8">
    <location>
        <position position="1"/>
    </location>
</feature>
<sequence>ISRSFIEFLHPKDQEPFMTEVIKGFASRKVNQVFCRIRHFKNLTASYSCRRKARFLPFVLQIYFTSYCIIHASLLKSSFTAPHEDVSKLKPFVMRHTADGTINYMGNETIKYLGFLPQDLTCTKIFELFHYDDLKYLRKIYELITKNGFATCLKPYRILCYNGDYVKVVTEWSSFINPWSKKLEFIISTNQVVEAPAKRDVFVSGTRKHNTDLKALSEVTLKCKEVSKQLMIKQCEHIGRFLEHLIQS</sequence>
<evidence type="ECO:0000259" key="7">
    <source>
        <dbReference type="PROSITE" id="PS50112"/>
    </source>
</evidence>
<dbReference type="CDD" id="cd00130">
    <property type="entry name" value="PAS"/>
    <property type="match status" value="1"/>
</dbReference>
<evidence type="ECO:0000256" key="2">
    <source>
        <dbReference type="ARBA" id="ARBA00022553"/>
    </source>
</evidence>
<dbReference type="GO" id="GO:0001222">
    <property type="term" value="F:transcription corepressor binding"/>
    <property type="evidence" value="ECO:0007669"/>
    <property type="project" value="TreeGrafter"/>
</dbReference>
<feature type="domain" description="PAS" evidence="7">
    <location>
        <begin position="86"/>
        <end position="148"/>
    </location>
</feature>